<dbReference type="RefSeq" id="XP_068138046.1">
    <property type="nucleotide sequence ID" value="XM_068281945.1"/>
</dbReference>
<accession>A0A1D8N614</accession>
<protein>
    <submittedName>
        <fullName evidence="1">Uncharacterized protein</fullName>
    </submittedName>
</protein>
<evidence type="ECO:0000313" key="1">
    <source>
        <dbReference type="EMBL" id="AOW01068.1"/>
    </source>
</evidence>
<dbReference type="EMBL" id="CP017554">
    <property type="protein sequence ID" value="AOW01068.1"/>
    <property type="molecule type" value="Genomic_DNA"/>
</dbReference>
<dbReference type="AlphaFoldDB" id="A0A1D8N614"/>
<organism evidence="1 2">
    <name type="scientific">Yarrowia lipolytica</name>
    <name type="common">Candida lipolytica</name>
    <dbReference type="NCBI Taxonomy" id="4952"/>
    <lineage>
        <taxon>Eukaryota</taxon>
        <taxon>Fungi</taxon>
        <taxon>Dikarya</taxon>
        <taxon>Ascomycota</taxon>
        <taxon>Saccharomycotina</taxon>
        <taxon>Dipodascomycetes</taxon>
        <taxon>Dipodascales</taxon>
        <taxon>Dipodascales incertae sedis</taxon>
        <taxon>Yarrowia</taxon>
    </lineage>
</organism>
<dbReference type="VEuPathDB" id="FungiDB:YALI1_B02162g"/>
<proteinExistence type="predicted"/>
<dbReference type="GeneID" id="94582608"/>
<evidence type="ECO:0000313" key="2">
    <source>
        <dbReference type="Proteomes" id="UP000182444"/>
    </source>
</evidence>
<reference evidence="1 2" key="1">
    <citation type="journal article" date="2016" name="PLoS ONE">
        <title>Sequence Assembly of Yarrowia lipolytica Strain W29/CLIB89 Shows Transposable Element Diversity.</title>
        <authorList>
            <person name="Magnan C."/>
            <person name="Yu J."/>
            <person name="Chang I."/>
            <person name="Jahn E."/>
            <person name="Kanomata Y."/>
            <person name="Wu J."/>
            <person name="Zeller M."/>
            <person name="Oakes M."/>
            <person name="Baldi P."/>
            <person name="Sandmeyer S."/>
        </authorList>
    </citation>
    <scope>NUCLEOTIDE SEQUENCE [LARGE SCALE GENOMIC DNA]</scope>
    <source>
        <strain evidence="2">CLIB89(W29)</strain>
    </source>
</reference>
<name>A0A1D8N614_YARLL</name>
<gene>
    <name evidence="1" type="ORF">YALI1_B02162g</name>
</gene>
<dbReference type="Proteomes" id="UP000182444">
    <property type="component" value="Chromosome 1B"/>
</dbReference>
<sequence length="73" mass="8235">MSVSRWVASELACTQKHTENDSIAGFWAQLRDFGLNCGLMGSIADDGLNLDVWTQFRRLDSKIDPSRSRLCLM</sequence>